<gene>
    <name evidence="3" type="ORF">C9I89_18285</name>
</gene>
<dbReference type="SUPFAM" id="SSF69572">
    <property type="entry name" value="Activating enzymes of the ubiquitin-like proteins"/>
    <property type="match status" value="1"/>
</dbReference>
<dbReference type="EMBL" id="PYMC01000016">
    <property type="protein sequence ID" value="PSW03452.1"/>
    <property type="molecule type" value="Genomic_DNA"/>
</dbReference>
<dbReference type="GO" id="GO:0005829">
    <property type="term" value="C:cytosol"/>
    <property type="evidence" value="ECO:0007669"/>
    <property type="project" value="TreeGrafter"/>
</dbReference>
<keyword evidence="4" id="KW-1185">Reference proteome</keyword>
<organism evidence="3 4">
    <name type="scientific">Photobacterium lipolyticum</name>
    <dbReference type="NCBI Taxonomy" id="266810"/>
    <lineage>
        <taxon>Bacteria</taxon>
        <taxon>Pseudomonadati</taxon>
        <taxon>Pseudomonadota</taxon>
        <taxon>Gammaproteobacteria</taxon>
        <taxon>Vibrionales</taxon>
        <taxon>Vibrionaceae</taxon>
        <taxon>Photobacterium</taxon>
    </lineage>
</organism>
<dbReference type="PRINTS" id="PR00469">
    <property type="entry name" value="PNDRDTASEII"/>
</dbReference>
<dbReference type="GO" id="GO:0016779">
    <property type="term" value="F:nucleotidyltransferase activity"/>
    <property type="evidence" value="ECO:0007669"/>
    <property type="project" value="UniProtKB-KW"/>
</dbReference>
<dbReference type="PANTHER" id="PTHR10953:SF240">
    <property type="entry name" value="SULFUR CARRIER PROTEIN THIS ADENYLYLTRANSFERASE"/>
    <property type="match status" value="1"/>
</dbReference>
<dbReference type="InterPro" id="IPR045886">
    <property type="entry name" value="ThiF/MoeB/HesA"/>
</dbReference>
<comment type="similarity">
    <text evidence="1">Belongs to the HesA/MoeB/ThiF family.</text>
</comment>
<dbReference type="GO" id="GO:0004792">
    <property type="term" value="F:thiosulfate-cyanide sulfurtransferase activity"/>
    <property type="evidence" value="ECO:0007669"/>
    <property type="project" value="TreeGrafter"/>
</dbReference>
<dbReference type="AlphaFoldDB" id="A0A2T3MU18"/>
<keyword evidence="3" id="KW-0808">Transferase</keyword>
<dbReference type="NCBIfam" id="NF004281">
    <property type="entry name" value="PRK05690.1"/>
    <property type="match status" value="1"/>
</dbReference>
<keyword evidence="3" id="KW-0548">Nucleotidyltransferase</keyword>
<accession>A0A2T3MU18</accession>
<evidence type="ECO:0000313" key="4">
    <source>
        <dbReference type="Proteomes" id="UP000240904"/>
    </source>
</evidence>
<dbReference type="Pfam" id="PF00899">
    <property type="entry name" value="ThiF"/>
    <property type="match status" value="1"/>
</dbReference>
<dbReference type="RefSeq" id="WP_107284772.1">
    <property type="nucleotide sequence ID" value="NZ_PYMC01000016.1"/>
</dbReference>
<dbReference type="PANTHER" id="PTHR10953">
    <property type="entry name" value="UBIQUITIN-ACTIVATING ENZYME E1"/>
    <property type="match status" value="1"/>
</dbReference>
<dbReference type="OrthoDB" id="9804286at2"/>
<dbReference type="FunFam" id="3.40.50.720:FF:000080">
    <property type="entry name" value="Thiazole biosynthesis adenylyltransferase ThiF"/>
    <property type="match status" value="1"/>
</dbReference>
<dbReference type="CDD" id="cd00757">
    <property type="entry name" value="ThiF_MoeB_HesA_family"/>
    <property type="match status" value="1"/>
</dbReference>
<protein>
    <submittedName>
        <fullName evidence="3">Molybdopterin-synthase adenylyltransferase MoeB</fullName>
    </submittedName>
</protein>
<evidence type="ECO:0000313" key="3">
    <source>
        <dbReference type="EMBL" id="PSW03452.1"/>
    </source>
</evidence>
<dbReference type="Gene3D" id="3.40.50.720">
    <property type="entry name" value="NAD(P)-binding Rossmann-like Domain"/>
    <property type="match status" value="1"/>
</dbReference>
<evidence type="ECO:0000259" key="2">
    <source>
        <dbReference type="Pfam" id="PF00899"/>
    </source>
</evidence>
<comment type="caution">
    <text evidence="3">The sequence shown here is derived from an EMBL/GenBank/DDBJ whole genome shotgun (WGS) entry which is preliminary data.</text>
</comment>
<reference evidence="3 4" key="1">
    <citation type="submission" date="2018-03" db="EMBL/GenBank/DDBJ databases">
        <title>Whole genome sequencing of Histamine producing bacteria.</title>
        <authorList>
            <person name="Butler K."/>
        </authorList>
    </citation>
    <scope>NUCLEOTIDE SEQUENCE [LARGE SCALE GENOMIC DNA]</scope>
    <source>
        <strain evidence="3 4">DSM 16190</strain>
    </source>
</reference>
<dbReference type="GO" id="GO:0008146">
    <property type="term" value="F:sulfotransferase activity"/>
    <property type="evidence" value="ECO:0007669"/>
    <property type="project" value="TreeGrafter"/>
</dbReference>
<dbReference type="Proteomes" id="UP000240904">
    <property type="component" value="Unassembled WGS sequence"/>
</dbReference>
<sequence>MLGDQEFLRYNRQVMLPEIGEQGQQLLARSQVLLVGAGGLGSAAALYLAGAGVGNIVIADDDEVESSNLQRQVIYRDAHQGQSKAKMAAEQIQALNPHIRARAVQARLANQRLAMEVELADAILDCSDNLPTRHAVNRACFSAGKPLISGAAIRWQGQLMAFDFRQKQGPCYHCLFPLQSDSPQEPQNCSNSGIAGPVVGMMGTMQALETIKCITGAGHVAFAALQQFDGLTMAWQRFNLARDKQCPVCRPGSDKRERHSNDNP</sequence>
<feature type="domain" description="THIF-type NAD/FAD binding fold" evidence="2">
    <location>
        <begin position="10"/>
        <end position="248"/>
    </location>
</feature>
<evidence type="ECO:0000256" key="1">
    <source>
        <dbReference type="ARBA" id="ARBA00009919"/>
    </source>
</evidence>
<name>A0A2T3MU18_9GAMM</name>
<dbReference type="GO" id="GO:0008641">
    <property type="term" value="F:ubiquitin-like modifier activating enzyme activity"/>
    <property type="evidence" value="ECO:0007669"/>
    <property type="project" value="InterPro"/>
</dbReference>
<dbReference type="InterPro" id="IPR000594">
    <property type="entry name" value="ThiF_NAD_FAD-bd"/>
</dbReference>
<dbReference type="InterPro" id="IPR035985">
    <property type="entry name" value="Ubiquitin-activating_enz"/>
</dbReference>
<proteinExistence type="inferred from homology"/>